<dbReference type="Proteomes" id="UP000736856">
    <property type="component" value="Unassembled WGS sequence"/>
</dbReference>
<dbReference type="EMBL" id="SEOL01000001">
    <property type="protein sequence ID" value="MBL0848625.1"/>
    <property type="molecule type" value="Genomic_DNA"/>
</dbReference>
<dbReference type="InterPro" id="IPR001172">
    <property type="entry name" value="FliN_T3SS_HrcQb"/>
</dbReference>
<dbReference type="PANTHER" id="PTHR43484:SF1">
    <property type="entry name" value="FLAGELLAR MOTOR SWITCH PROTEIN FLIN"/>
    <property type="match status" value="1"/>
</dbReference>
<dbReference type="InterPro" id="IPR051469">
    <property type="entry name" value="FliN/MopA/SpaO"/>
</dbReference>
<evidence type="ECO:0000313" key="10">
    <source>
        <dbReference type="Proteomes" id="UP000736856"/>
    </source>
</evidence>
<evidence type="ECO:0000256" key="5">
    <source>
        <dbReference type="ARBA" id="ARBA00022500"/>
    </source>
</evidence>
<evidence type="ECO:0000259" key="8">
    <source>
        <dbReference type="Pfam" id="PF01052"/>
    </source>
</evidence>
<dbReference type="Gene3D" id="2.30.330.10">
    <property type="entry name" value="SpoA-like"/>
    <property type="match status" value="1"/>
</dbReference>
<evidence type="ECO:0000256" key="4">
    <source>
        <dbReference type="ARBA" id="ARBA00022475"/>
    </source>
</evidence>
<proteinExistence type="inferred from homology"/>
<dbReference type="Pfam" id="PF01052">
    <property type="entry name" value="FliMN_C"/>
    <property type="match status" value="1"/>
</dbReference>
<dbReference type="AlphaFoldDB" id="A0A937ABD4"/>
<accession>A0A937ABD4</accession>
<feature type="domain" description="Flagellar motor switch protein FliN-like C-terminal" evidence="8">
    <location>
        <begin position="47"/>
        <end position="119"/>
    </location>
</feature>
<comment type="subcellular location">
    <subcellularLocation>
        <location evidence="1">Cell membrane</location>
        <topology evidence="1">Peripheral membrane protein</topology>
        <orientation evidence="1">Cytoplasmic side</orientation>
    </subcellularLocation>
</comment>
<keyword evidence="9" id="KW-0966">Cell projection</keyword>
<evidence type="ECO:0000313" key="9">
    <source>
        <dbReference type="EMBL" id="MBL0848625.1"/>
    </source>
</evidence>
<dbReference type="GO" id="GO:0003774">
    <property type="term" value="F:cytoskeletal motor activity"/>
    <property type="evidence" value="ECO:0007669"/>
    <property type="project" value="InterPro"/>
</dbReference>
<dbReference type="GO" id="GO:0005886">
    <property type="term" value="C:plasma membrane"/>
    <property type="evidence" value="ECO:0007669"/>
    <property type="project" value="UniProtKB-SubCell"/>
</dbReference>
<dbReference type="GO" id="GO:0009425">
    <property type="term" value="C:bacterial-type flagellum basal body"/>
    <property type="evidence" value="ECO:0007669"/>
    <property type="project" value="InterPro"/>
</dbReference>
<sequence>MHINTPIANHHTSDDTDQIKELSKKDKDYLEKNNNILNKSYDNTGLVMNIPVNIQVILGSFCMNISNLFHLSKGDVITLDKRVGEQVDITINNQKFAKGEITIMDDDDTHFGVRIIEIINSS</sequence>
<keyword evidence="9" id="KW-0282">Flagellum</keyword>
<protein>
    <recommendedName>
        <fullName evidence="3">Flagellar motor switch protein FliN</fullName>
    </recommendedName>
</protein>
<name>A0A937ABD4_9HYPH</name>
<gene>
    <name evidence="9" type="ORF">EU981_00750</name>
</gene>
<evidence type="ECO:0000256" key="6">
    <source>
        <dbReference type="ARBA" id="ARBA00022779"/>
    </source>
</evidence>
<dbReference type="PRINTS" id="PR00956">
    <property type="entry name" value="FLGMOTORFLIN"/>
</dbReference>
<dbReference type="SUPFAM" id="SSF101801">
    <property type="entry name" value="Surface presentation of antigens (SPOA)"/>
    <property type="match status" value="1"/>
</dbReference>
<comment type="caution">
    <text evidence="9">The sequence shown here is derived from an EMBL/GenBank/DDBJ whole genome shotgun (WGS) entry which is preliminary data.</text>
</comment>
<comment type="similarity">
    <text evidence="2">Belongs to the FliN/MopA/SpaO family.</text>
</comment>
<evidence type="ECO:0000256" key="3">
    <source>
        <dbReference type="ARBA" id="ARBA00021897"/>
    </source>
</evidence>
<reference evidence="9" key="1">
    <citation type="submission" date="2019-02" db="EMBL/GenBank/DDBJ databases">
        <title>A novel Candidatus Liberibacter species associated with the New Zealand native fuchsia psyllid, Ctenarytaina fuchsiae.</title>
        <authorList>
            <person name="Thompson S.M."/>
            <person name="Jorgensen N."/>
            <person name="David C."/>
            <person name="Bulman S.R."/>
            <person name="Smith G.R."/>
        </authorList>
    </citation>
    <scope>NUCLEOTIDE SEQUENCE</scope>
    <source>
        <strain evidence="9">Oxford</strain>
    </source>
</reference>
<keyword evidence="6" id="KW-0283">Flagellar rotation</keyword>
<dbReference type="GO" id="GO:0006935">
    <property type="term" value="P:chemotaxis"/>
    <property type="evidence" value="ECO:0007669"/>
    <property type="project" value="UniProtKB-KW"/>
</dbReference>
<dbReference type="InterPro" id="IPR036429">
    <property type="entry name" value="SpoA-like_sf"/>
</dbReference>
<keyword evidence="9" id="KW-0969">Cilium</keyword>
<evidence type="ECO:0000256" key="2">
    <source>
        <dbReference type="ARBA" id="ARBA00009226"/>
    </source>
</evidence>
<keyword evidence="7" id="KW-0472">Membrane</keyword>
<evidence type="ECO:0000256" key="7">
    <source>
        <dbReference type="ARBA" id="ARBA00023136"/>
    </source>
</evidence>
<dbReference type="GO" id="GO:0071973">
    <property type="term" value="P:bacterial-type flagellum-dependent cell motility"/>
    <property type="evidence" value="ECO:0007669"/>
    <property type="project" value="InterPro"/>
</dbReference>
<keyword evidence="4" id="KW-1003">Cell membrane</keyword>
<dbReference type="PANTHER" id="PTHR43484">
    <property type="match status" value="1"/>
</dbReference>
<dbReference type="InterPro" id="IPR001543">
    <property type="entry name" value="FliN-like_C"/>
</dbReference>
<organism evidence="9 10">
    <name type="scientific">Candidatus Liberibacter ctenarytainae</name>
    <dbReference type="NCBI Taxonomy" id="2020335"/>
    <lineage>
        <taxon>Bacteria</taxon>
        <taxon>Pseudomonadati</taxon>
        <taxon>Pseudomonadota</taxon>
        <taxon>Alphaproteobacteria</taxon>
        <taxon>Hyphomicrobiales</taxon>
        <taxon>Rhizobiaceae</taxon>
        <taxon>Liberibacter</taxon>
    </lineage>
</organism>
<evidence type="ECO:0000256" key="1">
    <source>
        <dbReference type="ARBA" id="ARBA00004413"/>
    </source>
</evidence>
<keyword evidence="5" id="KW-0145">Chemotaxis</keyword>